<evidence type="ECO:0000313" key="2">
    <source>
        <dbReference type="Proteomes" id="UP001060085"/>
    </source>
</evidence>
<gene>
    <name evidence="1" type="ORF">M9H77_34244</name>
</gene>
<proteinExistence type="predicted"/>
<dbReference type="Proteomes" id="UP001060085">
    <property type="component" value="Linkage Group LG08"/>
</dbReference>
<evidence type="ECO:0000313" key="1">
    <source>
        <dbReference type="EMBL" id="KAI5648239.1"/>
    </source>
</evidence>
<sequence length="777" mass="86612">METEPQVSLGHPSGLHPENVVIVDGASGASKSLQDHAAPQQPVKKQTRQWAAWTHQEEESFFSALRQVGKNFEKITCRVQSKNKDQVRHYYYRLVRRMNKLLGPELWLDAKNSKDTNAAMLRWWSLLEKYSCKASKLHLKPRRFKLIVETLENQLLKDRKKMVRKRSSQGENNSVIAPATILDQGRVPLPESRTVKSVLVDTQNIQKFVTGKGPTLKRQVNMGINRSNYKSEASSLKSSRHRRKTGGASTAAYKRWEKAAIAGVSLVADAAEHLERTSTDREVEHTEQNGYEYSEKDIPSLRNNLQNSEKLKLQLFPIDESTRRALEMDNRNPHLELTLSTRKKISSVLEHLNRKWGDSNIASGELMLFPYSVQNANSVGYHRWTKDSTLTAADVYALIGSPAVFRLRYGWFPLCEIGSMRSQAPSSCSNEQNRSMNAVHECVLDSLPKSSPPTHHEHEKLSDFHKDRVSSTPKMALTASASMSTEMIQHCSMPDISISRSSNHTSAPLLDGKESEPCTIVEEDEHHGELRTQNAALSPGDWADSLTNISFGDLLSEPSENVDANGIDSDCPRTSDCLQQTPFTCDSFDAAIAAHIRKHGCRPSSEPPVLSHAPCIWDAEETCDAFSFQKNVFSENVDAFEKFPSQTFGEIAETRAPQPGREAEALSDADKTFIDDPMDKSESDGHTSDSSIRDFNSLTDIYWPDSLGALDLDIPSCRYRTDDLILSDSLGGLNRLIASSLDAFQNCSFFGSEKKDSATVEAGETASVSDLKISTEG</sequence>
<keyword evidence="2" id="KW-1185">Reference proteome</keyword>
<accession>A0ACB9ZMC4</accession>
<protein>
    <submittedName>
        <fullName evidence="1">Uncharacterized protein</fullName>
    </submittedName>
</protein>
<organism evidence="1 2">
    <name type="scientific">Catharanthus roseus</name>
    <name type="common">Madagascar periwinkle</name>
    <name type="synonym">Vinca rosea</name>
    <dbReference type="NCBI Taxonomy" id="4058"/>
    <lineage>
        <taxon>Eukaryota</taxon>
        <taxon>Viridiplantae</taxon>
        <taxon>Streptophyta</taxon>
        <taxon>Embryophyta</taxon>
        <taxon>Tracheophyta</taxon>
        <taxon>Spermatophyta</taxon>
        <taxon>Magnoliopsida</taxon>
        <taxon>eudicotyledons</taxon>
        <taxon>Gunneridae</taxon>
        <taxon>Pentapetalae</taxon>
        <taxon>asterids</taxon>
        <taxon>lamiids</taxon>
        <taxon>Gentianales</taxon>
        <taxon>Apocynaceae</taxon>
        <taxon>Rauvolfioideae</taxon>
        <taxon>Vinceae</taxon>
        <taxon>Catharanthinae</taxon>
        <taxon>Catharanthus</taxon>
    </lineage>
</organism>
<name>A0ACB9ZMC4_CATRO</name>
<dbReference type="EMBL" id="CM044708">
    <property type="protein sequence ID" value="KAI5648239.1"/>
    <property type="molecule type" value="Genomic_DNA"/>
</dbReference>
<comment type="caution">
    <text evidence="1">The sequence shown here is derived from an EMBL/GenBank/DDBJ whole genome shotgun (WGS) entry which is preliminary data.</text>
</comment>
<reference evidence="2" key="1">
    <citation type="journal article" date="2023" name="Nat. Plants">
        <title>Single-cell RNA sequencing provides a high-resolution roadmap for understanding the multicellular compartmentation of specialized metabolism.</title>
        <authorList>
            <person name="Sun S."/>
            <person name="Shen X."/>
            <person name="Li Y."/>
            <person name="Li Y."/>
            <person name="Wang S."/>
            <person name="Li R."/>
            <person name="Zhang H."/>
            <person name="Shen G."/>
            <person name="Guo B."/>
            <person name="Wei J."/>
            <person name="Xu J."/>
            <person name="St-Pierre B."/>
            <person name="Chen S."/>
            <person name="Sun C."/>
        </authorList>
    </citation>
    <scope>NUCLEOTIDE SEQUENCE [LARGE SCALE GENOMIC DNA]</scope>
</reference>